<dbReference type="InterPro" id="IPR038461">
    <property type="entry name" value="Schlafen_AlbA_2_dom_sf"/>
</dbReference>
<protein>
    <submittedName>
        <fullName evidence="2">Divergent AAA domain protein</fullName>
    </submittedName>
</protein>
<feature type="domain" description="Schlafen AlbA-2" evidence="1">
    <location>
        <begin position="19"/>
        <end position="141"/>
    </location>
</feature>
<dbReference type="Gene3D" id="3.30.565.60">
    <property type="match status" value="1"/>
</dbReference>
<keyword evidence="3" id="KW-1185">Reference proteome</keyword>
<evidence type="ECO:0000313" key="2">
    <source>
        <dbReference type="EMBL" id="GBR74114.1"/>
    </source>
</evidence>
<dbReference type="PANTHER" id="PTHR30595">
    <property type="entry name" value="GLPR-RELATED TRANSCRIPTIONAL REPRESSOR"/>
    <property type="match status" value="1"/>
</dbReference>
<evidence type="ECO:0000313" key="3">
    <source>
        <dbReference type="Proteomes" id="UP000269352"/>
    </source>
</evidence>
<accession>A0A388TCB6</accession>
<dbReference type="AlphaFoldDB" id="A0A388TCB6"/>
<proteinExistence type="predicted"/>
<dbReference type="Proteomes" id="UP000269352">
    <property type="component" value="Unassembled WGS sequence"/>
</dbReference>
<organism evidence="2 3">
    <name type="scientific">Termititenax aidoneus</name>
    <dbReference type="NCBI Taxonomy" id="2218524"/>
    <lineage>
        <taxon>Bacteria</taxon>
        <taxon>Bacillati</taxon>
        <taxon>Candidatus Margulisiibacteriota</taxon>
        <taxon>Candidatus Termititenacia</taxon>
        <taxon>Candidatus Termititenacales</taxon>
        <taxon>Candidatus Termititenacaceae</taxon>
        <taxon>Candidatus Termititenax</taxon>
    </lineage>
</organism>
<reference evidence="2 3" key="1">
    <citation type="journal article" date="2019" name="ISME J.">
        <title>Genome analyses of uncultured TG2/ZB3 bacteria in 'Margulisbacteria' specifically attached to ectosymbiotic spirochetes of protists in the termite gut.</title>
        <authorList>
            <person name="Utami Y.D."/>
            <person name="Kuwahara H."/>
            <person name="Igai K."/>
            <person name="Murakami T."/>
            <person name="Sugaya K."/>
            <person name="Morikawa T."/>
            <person name="Nagura Y."/>
            <person name="Yuki M."/>
            <person name="Deevong P."/>
            <person name="Inoue T."/>
            <person name="Kihara K."/>
            <person name="Lo N."/>
            <person name="Yamada A."/>
            <person name="Ohkuma M."/>
            <person name="Hongoh Y."/>
        </authorList>
    </citation>
    <scope>NUCLEOTIDE SEQUENCE [LARGE SCALE GENOMIC DNA]</scope>
    <source>
        <strain evidence="2">NkOx7-01</strain>
    </source>
</reference>
<dbReference type="Pfam" id="PF04326">
    <property type="entry name" value="SLFN_AlbA_2"/>
    <property type="match status" value="1"/>
</dbReference>
<dbReference type="PANTHER" id="PTHR30595:SF6">
    <property type="entry name" value="SCHLAFEN ALBA-2 DOMAIN-CONTAINING PROTEIN"/>
    <property type="match status" value="1"/>
</dbReference>
<sequence>MLNNELIELLTDLCAQPQETQWLEFKLNGATKNAEIGEYISALSNGATLANKPYGYLVWGVENATHNIVGTKFSFSKTKQGNQDLELWLRTLLSPKLSFEVFEFEYQAKRIVLMRIPSAQGEPTCFKNEPYVRVGSNVTKLNKYPDMMRSVYNSREDWSKKIIKDASLQNLDATAVRVAREKFKERHSDLSVTEWDDITFLNKAGVTIDGKITNTALLLLGKPESVHYLSPAVAQITWKLNIKEEQAYEHFAPPFLLTTEKVKQRIRNVKHHFFPTHELLATVVDKYNPQTILEALHNCIAHQDYSLRSRIIVTEEADKLTFENAGMFFEGRPEEYFLGQKTPHTYRNNWLAKAMHNLGMIDEMGLGINRMCKSQRDRYFPLPEYDLSPQKVILQIYGKVIDENYSNLLIQRSDLTLDQILVLDRVQKKQPIPDAAAANLRKNKLLEGRKPKYFVSTKIAQTIGQKAEYTKHKGLDEQYYLDLILKSLEQHGSLNRQDIDKLLWNKLSDLLTDSQRRKKIDNLLTKLRKNKQIKNMETRRHPKWVVYS</sequence>
<dbReference type="EMBL" id="BGZN01000030">
    <property type="protein sequence ID" value="GBR74114.1"/>
    <property type="molecule type" value="Genomic_DNA"/>
</dbReference>
<comment type="caution">
    <text evidence="2">The sequence shown here is derived from an EMBL/GenBank/DDBJ whole genome shotgun (WGS) entry which is preliminary data.</text>
</comment>
<dbReference type="InterPro" id="IPR038475">
    <property type="entry name" value="RecG_C_sf"/>
</dbReference>
<dbReference type="Gene3D" id="3.30.950.30">
    <property type="entry name" value="Schlafen, AAA domain"/>
    <property type="match status" value="1"/>
</dbReference>
<evidence type="ECO:0000259" key="1">
    <source>
        <dbReference type="Pfam" id="PF04326"/>
    </source>
</evidence>
<name>A0A388TCB6_TERA1</name>
<dbReference type="InterPro" id="IPR007421">
    <property type="entry name" value="Schlafen_AlbA_2_dom"/>
</dbReference>
<dbReference type="Pfam" id="PF13749">
    <property type="entry name" value="HATPase_c_4"/>
    <property type="match status" value="1"/>
</dbReference>
<gene>
    <name evidence="2" type="ORF">NO1_1344</name>
</gene>